<keyword evidence="6" id="KW-0539">Nucleus</keyword>
<keyword evidence="4" id="KW-0238">DNA-binding</keyword>
<feature type="coiled-coil region" evidence="7">
    <location>
        <begin position="516"/>
        <end position="543"/>
    </location>
</feature>
<name>A0A9P9DVG2_9HYPO</name>
<keyword evidence="7" id="KW-0175">Coiled coil</keyword>
<dbReference type="OrthoDB" id="2123952at2759"/>
<dbReference type="Proteomes" id="UP000738349">
    <property type="component" value="Unassembled WGS sequence"/>
</dbReference>
<dbReference type="SUPFAM" id="SSF57701">
    <property type="entry name" value="Zn2/Cys6 DNA-binding domain"/>
    <property type="match status" value="1"/>
</dbReference>
<proteinExistence type="predicted"/>
<keyword evidence="11" id="KW-1185">Reference proteome</keyword>
<evidence type="ECO:0000256" key="6">
    <source>
        <dbReference type="ARBA" id="ARBA00023242"/>
    </source>
</evidence>
<dbReference type="InterPro" id="IPR001138">
    <property type="entry name" value="Zn2Cys6_DnaBD"/>
</dbReference>
<dbReference type="SMART" id="SM00906">
    <property type="entry name" value="Fungal_trans"/>
    <property type="match status" value="1"/>
</dbReference>
<dbReference type="InterPro" id="IPR050987">
    <property type="entry name" value="AtrR-like"/>
</dbReference>
<keyword evidence="2" id="KW-0479">Metal-binding</keyword>
<dbReference type="CDD" id="cd00067">
    <property type="entry name" value="GAL4"/>
    <property type="match status" value="1"/>
</dbReference>
<comment type="caution">
    <text evidence="10">The sequence shown here is derived from an EMBL/GenBank/DDBJ whole genome shotgun (WGS) entry which is preliminary data.</text>
</comment>
<dbReference type="CDD" id="cd12148">
    <property type="entry name" value="fungal_TF_MHR"/>
    <property type="match status" value="1"/>
</dbReference>
<accession>A0A9P9DVG2</accession>
<dbReference type="GO" id="GO:0005634">
    <property type="term" value="C:nucleus"/>
    <property type="evidence" value="ECO:0007669"/>
    <property type="project" value="UniProtKB-SubCell"/>
</dbReference>
<reference evidence="10" key="1">
    <citation type="journal article" date="2021" name="Nat. Commun.">
        <title>Genetic determinants of endophytism in the Arabidopsis root mycobiome.</title>
        <authorList>
            <person name="Mesny F."/>
            <person name="Miyauchi S."/>
            <person name="Thiergart T."/>
            <person name="Pickel B."/>
            <person name="Atanasova L."/>
            <person name="Karlsson M."/>
            <person name="Huettel B."/>
            <person name="Barry K.W."/>
            <person name="Haridas S."/>
            <person name="Chen C."/>
            <person name="Bauer D."/>
            <person name="Andreopoulos W."/>
            <person name="Pangilinan J."/>
            <person name="LaButti K."/>
            <person name="Riley R."/>
            <person name="Lipzen A."/>
            <person name="Clum A."/>
            <person name="Drula E."/>
            <person name="Henrissat B."/>
            <person name="Kohler A."/>
            <person name="Grigoriev I.V."/>
            <person name="Martin F.M."/>
            <person name="Hacquard S."/>
        </authorList>
    </citation>
    <scope>NUCLEOTIDE SEQUENCE</scope>
    <source>
        <strain evidence="10">MPI-CAGE-AT-0147</strain>
    </source>
</reference>
<dbReference type="SMART" id="SM00066">
    <property type="entry name" value="GAL4"/>
    <property type="match status" value="1"/>
</dbReference>
<evidence type="ECO:0000256" key="1">
    <source>
        <dbReference type="ARBA" id="ARBA00004123"/>
    </source>
</evidence>
<dbReference type="PANTHER" id="PTHR46910:SF37">
    <property type="entry name" value="ZN(II)2CYS6 TRANSCRIPTION FACTOR (EUROFUNG)"/>
    <property type="match status" value="1"/>
</dbReference>
<dbReference type="PROSITE" id="PS50048">
    <property type="entry name" value="ZN2_CY6_FUNGAL_2"/>
    <property type="match status" value="1"/>
</dbReference>
<keyword evidence="8" id="KW-0812">Transmembrane</keyword>
<comment type="subcellular location">
    <subcellularLocation>
        <location evidence="1">Nucleus</location>
    </subcellularLocation>
</comment>
<evidence type="ECO:0000259" key="9">
    <source>
        <dbReference type="PROSITE" id="PS50048"/>
    </source>
</evidence>
<evidence type="ECO:0000256" key="3">
    <source>
        <dbReference type="ARBA" id="ARBA00023015"/>
    </source>
</evidence>
<feature type="domain" description="Zn(2)-C6 fungal-type" evidence="9">
    <location>
        <begin position="10"/>
        <end position="40"/>
    </location>
</feature>
<evidence type="ECO:0000256" key="5">
    <source>
        <dbReference type="ARBA" id="ARBA00023163"/>
    </source>
</evidence>
<dbReference type="PANTHER" id="PTHR46910">
    <property type="entry name" value="TRANSCRIPTION FACTOR PDR1"/>
    <property type="match status" value="1"/>
</dbReference>
<dbReference type="GO" id="GO:0008270">
    <property type="term" value="F:zinc ion binding"/>
    <property type="evidence" value="ECO:0007669"/>
    <property type="project" value="InterPro"/>
</dbReference>
<evidence type="ECO:0000256" key="8">
    <source>
        <dbReference type="SAM" id="Phobius"/>
    </source>
</evidence>
<dbReference type="InterPro" id="IPR036864">
    <property type="entry name" value="Zn2-C6_fun-type_DNA-bd_sf"/>
</dbReference>
<keyword evidence="8" id="KW-0472">Membrane</keyword>
<feature type="transmembrane region" description="Helical" evidence="8">
    <location>
        <begin position="469"/>
        <end position="491"/>
    </location>
</feature>
<dbReference type="AlphaFoldDB" id="A0A9P9DVG2"/>
<dbReference type="Pfam" id="PF04082">
    <property type="entry name" value="Fungal_trans"/>
    <property type="match status" value="1"/>
</dbReference>
<dbReference type="GO" id="GO:0003677">
    <property type="term" value="F:DNA binding"/>
    <property type="evidence" value="ECO:0007669"/>
    <property type="project" value="UniProtKB-KW"/>
</dbReference>
<evidence type="ECO:0000313" key="10">
    <source>
        <dbReference type="EMBL" id="KAH7126133.1"/>
    </source>
</evidence>
<dbReference type="GO" id="GO:0006351">
    <property type="term" value="P:DNA-templated transcription"/>
    <property type="evidence" value="ECO:0007669"/>
    <property type="project" value="InterPro"/>
</dbReference>
<evidence type="ECO:0000256" key="2">
    <source>
        <dbReference type="ARBA" id="ARBA00022723"/>
    </source>
</evidence>
<dbReference type="Pfam" id="PF00172">
    <property type="entry name" value="Zn_clus"/>
    <property type="match status" value="1"/>
</dbReference>
<keyword evidence="8" id="KW-1133">Transmembrane helix</keyword>
<protein>
    <submittedName>
        <fullName evidence="10">Fungal-specific transcription factor domain-containing protein</fullName>
    </submittedName>
</protein>
<organism evidence="10 11">
    <name type="scientific">Dactylonectria macrodidyma</name>
    <dbReference type="NCBI Taxonomy" id="307937"/>
    <lineage>
        <taxon>Eukaryota</taxon>
        <taxon>Fungi</taxon>
        <taxon>Dikarya</taxon>
        <taxon>Ascomycota</taxon>
        <taxon>Pezizomycotina</taxon>
        <taxon>Sordariomycetes</taxon>
        <taxon>Hypocreomycetidae</taxon>
        <taxon>Hypocreales</taxon>
        <taxon>Nectriaceae</taxon>
        <taxon>Dactylonectria</taxon>
    </lineage>
</organism>
<dbReference type="InterPro" id="IPR007219">
    <property type="entry name" value="XnlR_reg_dom"/>
</dbReference>
<evidence type="ECO:0000256" key="4">
    <source>
        <dbReference type="ARBA" id="ARBA00023125"/>
    </source>
</evidence>
<dbReference type="GO" id="GO:0000981">
    <property type="term" value="F:DNA-binding transcription factor activity, RNA polymerase II-specific"/>
    <property type="evidence" value="ECO:0007669"/>
    <property type="project" value="InterPro"/>
</dbReference>
<keyword evidence="5" id="KW-0804">Transcription</keyword>
<sequence>MTPNKSSRRSCDLCYTKRLKCDAQKPRCSNCEMYTSECTFGVTSRKAKNRRQSNSVAISPLQSQIDCLESRLAEVLQRMERLESLAAQTDTPSSPSLPVVGHHSNGGTPLIGEPNRFSMELPPLQETLSAVEKYLATSNAFLPLFHSGNLLLSVHRWYSHPAQRSCSTWATINMVLALAYCQLDSGTESPVRKPASYLNNAQSVLTELTIRDVDLRSVQVLVAMVMVFQGALDLGPPTLLIATALRLAHGLGLHTRSASTELDTSMALERDHIFWIIYILDRDLSLRTKRPPLQAETEIDVDLPPEEPDGDDAGFLAIGNGHFNFLRARVQLAHIQGRLYNCLHSVQAQYATPEERNEELARIRQLLNSWSSRVPPQFTLSALSQSGMPTVSRYFGVLYATRITCLSLASQANPMENRWLESLQAYGRSRVANMLDISVSLPLDWQGLVHECREFMAFYMTVQRKDPSFIWMTACAYIACLVCVAANGLLYPHHDTIDHDKNLSTSALLFVEETVLQTSDERLERLRDACKELMLQASFLSQEGRSKDE</sequence>
<evidence type="ECO:0000313" key="11">
    <source>
        <dbReference type="Proteomes" id="UP000738349"/>
    </source>
</evidence>
<dbReference type="Gene3D" id="4.10.240.10">
    <property type="entry name" value="Zn(2)-C6 fungal-type DNA-binding domain"/>
    <property type="match status" value="1"/>
</dbReference>
<dbReference type="EMBL" id="JAGMUV010000020">
    <property type="protein sequence ID" value="KAH7126133.1"/>
    <property type="molecule type" value="Genomic_DNA"/>
</dbReference>
<evidence type="ECO:0000256" key="7">
    <source>
        <dbReference type="SAM" id="Coils"/>
    </source>
</evidence>
<keyword evidence="3" id="KW-0805">Transcription regulation</keyword>
<gene>
    <name evidence="10" type="ORF">EDB81DRAFT_730546</name>
</gene>